<gene>
    <name evidence="1" type="ORF">AOPFMNJM_1088</name>
</gene>
<proteinExistence type="predicted"/>
<dbReference type="Proteomes" id="UP001055102">
    <property type="component" value="Unassembled WGS sequence"/>
</dbReference>
<sequence>MADGLIHFLSEDPHSPLDASGIVGDWVHDAPSSRIALSRGSAARLGLEEEASAHGVPLAVFLDRLRPQDRPLVEAALAAAGGIVEMRFETGPSDGGGGRSLVMRGRIETDGAGGPTSGSGVVIDVTEERDAERLHEQRRINRLADHAIAMRGMVEGMQRPRLGDLIDEMLTEIAFEIARLLRAEHEQSQA</sequence>
<dbReference type="Gene3D" id="3.30.450.20">
    <property type="entry name" value="PAS domain"/>
    <property type="match status" value="1"/>
</dbReference>
<protein>
    <recommendedName>
        <fullName evidence="3">PAS domain-containing protein</fullName>
    </recommendedName>
</protein>
<reference evidence="1" key="2">
    <citation type="submission" date="2021-08" db="EMBL/GenBank/DDBJ databases">
        <authorList>
            <person name="Tani A."/>
            <person name="Ola A."/>
            <person name="Ogura Y."/>
            <person name="Katsura K."/>
            <person name="Hayashi T."/>
        </authorList>
    </citation>
    <scope>NUCLEOTIDE SEQUENCE</scope>
    <source>
        <strain evidence="1">LMG 23639</strain>
    </source>
</reference>
<name>A0ABQ4SRN8_9HYPH</name>
<keyword evidence="2" id="KW-1185">Reference proteome</keyword>
<evidence type="ECO:0008006" key="3">
    <source>
        <dbReference type="Google" id="ProtNLM"/>
    </source>
</evidence>
<organism evidence="1 2">
    <name type="scientific">Methylobacterium jeotgali</name>
    <dbReference type="NCBI Taxonomy" id="381630"/>
    <lineage>
        <taxon>Bacteria</taxon>
        <taxon>Pseudomonadati</taxon>
        <taxon>Pseudomonadota</taxon>
        <taxon>Alphaproteobacteria</taxon>
        <taxon>Hyphomicrobiales</taxon>
        <taxon>Methylobacteriaceae</taxon>
        <taxon>Methylobacterium</taxon>
    </lineage>
</organism>
<comment type="caution">
    <text evidence="1">The sequence shown here is derived from an EMBL/GenBank/DDBJ whole genome shotgun (WGS) entry which is preliminary data.</text>
</comment>
<reference evidence="1" key="1">
    <citation type="journal article" date="2021" name="Front. Microbiol.">
        <title>Comprehensive Comparative Genomics and Phenotyping of Methylobacterium Species.</title>
        <authorList>
            <person name="Alessa O."/>
            <person name="Ogura Y."/>
            <person name="Fujitani Y."/>
            <person name="Takami H."/>
            <person name="Hayashi T."/>
            <person name="Sahin N."/>
            <person name="Tani A."/>
        </authorList>
    </citation>
    <scope>NUCLEOTIDE SEQUENCE</scope>
    <source>
        <strain evidence="1">LMG 23639</strain>
    </source>
</reference>
<dbReference type="EMBL" id="BPQR01000017">
    <property type="protein sequence ID" value="GJE05782.1"/>
    <property type="molecule type" value="Genomic_DNA"/>
</dbReference>
<evidence type="ECO:0000313" key="1">
    <source>
        <dbReference type="EMBL" id="GJE05782.1"/>
    </source>
</evidence>
<accession>A0ABQ4SRN8</accession>
<dbReference type="RefSeq" id="WP_238274446.1">
    <property type="nucleotide sequence ID" value="NZ_BPQR01000017.1"/>
</dbReference>
<evidence type="ECO:0000313" key="2">
    <source>
        <dbReference type="Proteomes" id="UP001055102"/>
    </source>
</evidence>